<dbReference type="GO" id="GO:0005737">
    <property type="term" value="C:cytoplasm"/>
    <property type="evidence" value="ECO:0007669"/>
    <property type="project" value="GOC"/>
</dbReference>
<dbReference type="Proteomes" id="UP000316304">
    <property type="component" value="Unassembled WGS sequence"/>
</dbReference>
<dbReference type="GO" id="GO:0005886">
    <property type="term" value="C:plasma membrane"/>
    <property type="evidence" value="ECO:0007669"/>
    <property type="project" value="TreeGrafter"/>
</dbReference>
<dbReference type="InterPro" id="IPR029063">
    <property type="entry name" value="SAM-dependent_MTases_sf"/>
</dbReference>
<dbReference type="GO" id="GO:0006888">
    <property type="term" value="P:endoplasmic reticulum to Golgi vesicle-mediated transport"/>
    <property type="evidence" value="ECO:0007669"/>
    <property type="project" value="TreeGrafter"/>
</dbReference>
<dbReference type="SUPFAM" id="SSF53335">
    <property type="entry name" value="S-adenosyl-L-methionine-dependent methyltransferases"/>
    <property type="match status" value="1"/>
</dbReference>
<feature type="domain" description="Methyltransferase FkbM" evidence="1">
    <location>
        <begin position="94"/>
        <end position="245"/>
    </location>
</feature>
<dbReference type="Gene3D" id="3.40.50.150">
    <property type="entry name" value="Vaccinia Virus protein VP39"/>
    <property type="match status" value="1"/>
</dbReference>
<accession>A0A5C6CUJ6</accession>
<dbReference type="EMBL" id="SJPT01000001">
    <property type="protein sequence ID" value="TWU27177.1"/>
    <property type="molecule type" value="Genomic_DNA"/>
</dbReference>
<organism evidence="2 3">
    <name type="scientific">Novipirellula galeiformis</name>
    <dbReference type="NCBI Taxonomy" id="2528004"/>
    <lineage>
        <taxon>Bacteria</taxon>
        <taxon>Pseudomonadati</taxon>
        <taxon>Planctomycetota</taxon>
        <taxon>Planctomycetia</taxon>
        <taxon>Pirellulales</taxon>
        <taxon>Pirellulaceae</taxon>
        <taxon>Novipirellula</taxon>
    </lineage>
</organism>
<dbReference type="GO" id="GO:0016197">
    <property type="term" value="P:endosomal transport"/>
    <property type="evidence" value="ECO:0007669"/>
    <property type="project" value="TreeGrafter"/>
</dbReference>
<dbReference type="AlphaFoldDB" id="A0A5C6CUJ6"/>
<gene>
    <name evidence="2" type="ORF">Pla52o_10410</name>
</gene>
<dbReference type="InterPro" id="IPR053202">
    <property type="entry name" value="EGF_Rcpt_Signaling_Reg"/>
</dbReference>
<reference evidence="2 3" key="1">
    <citation type="submission" date="2019-02" db="EMBL/GenBank/DDBJ databases">
        <title>Deep-cultivation of Planctomycetes and their phenomic and genomic characterization uncovers novel biology.</title>
        <authorList>
            <person name="Wiegand S."/>
            <person name="Jogler M."/>
            <person name="Boedeker C."/>
            <person name="Pinto D."/>
            <person name="Vollmers J."/>
            <person name="Rivas-Marin E."/>
            <person name="Kohn T."/>
            <person name="Peeters S.H."/>
            <person name="Heuer A."/>
            <person name="Rast P."/>
            <person name="Oberbeckmann S."/>
            <person name="Bunk B."/>
            <person name="Jeske O."/>
            <person name="Meyerdierks A."/>
            <person name="Storesund J.E."/>
            <person name="Kallscheuer N."/>
            <person name="Luecker S."/>
            <person name="Lage O.M."/>
            <person name="Pohl T."/>
            <person name="Merkel B.J."/>
            <person name="Hornburger P."/>
            <person name="Mueller R.-W."/>
            <person name="Bruemmer F."/>
            <person name="Labrenz M."/>
            <person name="Spormann A.M."/>
            <person name="Op Den Camp H."/>
            <person name="Overmann J."/>
            <person name="Amann R."/>
            <person name="Jetten M.S.M."/>
            <person name="Mascher T."/>
            <person name="Medema M.H."/>
            <person name="Devos D.P."/>
            <person name="Kaster A.-K."/>
            <person name="Ovreas L."/>
            <person name="Rohde M."/>
            <person name="Galperin M.Y."/>
            <person name="Jogler C."/>
        </authorList>
    </citation>
    <scope>NUCLEOTIDE SEQUENCE [LARGE SCALE GENOMIC DNA]</scope>
    <source>
        <strain evidence="2 3">Pla52o</strain>
    </source>
</reference>
<dbReference type="PANTHER" id="PTHR34009">
    <property type="entry name" value="PROTEIN STAR"/>
    <property type="match status" value="1"/>
</dbReference>
<dbReference type="InterPro" id="IPR006342">
    <property type="entry name" value="FkbM_mtfrase"/>
</dbReference>
<keyword evidence="3" id="KW-1185">Reference proteome</keyword>
<evidence type="ECO:0000313" key="3">
    <source>
        <dbReference type="Proteomes" id="UP000316304"/>
    </source>
</evidence>
<evidence type="ECO:0000259" key="1">
    <source>
        <dbReference type="Pfam" id="PF05050"/>
    </source>
</evidence>
<proteinExistence type="predicted"/>
<dbReference type="PANTHER" id="PTHR34009:SF2">
    <property type="entry name" value="PROTEIN STAR"/>
    <property type="match status" value="1"/>
</dbReference>
<name>A0A5C6CUJ6_9BACT</name>
<evidence type="ECO:0000313" key="2">
    <source>
        <dbReference type="EMBL" id="TWU27177.1"/>
    </source>
</evidence>
<sequence length="288" mass="32545">MMTATVAMFVASLVCILLVAFRTRRAIRGLWSRLENLQQQIRAARIAQNEASNQVYSDLASHIHNKTISFQSQHGEDVFLWNYFERKSDGTCVEVGAFDGKSCSNTYAFEALGWKCILVEPDPEMADRCRMNRPESDVVQAAVGGRDASGTITFNKVRSDADWSGMMSFTEADPVHLEKCKRLNASIESVTVPHRSLNEILKDVTGPIDFMTIDVEGHEMEVLDGLDLERFRPTVLVTECTYDRERDLVGQYLAARNYERVTTVGCNHFFTRIQSNGNDRRLDQVQSS</sequence>
<dbReference type="Pfam" id="PF05050">
    <property type="entry name" value="Methyltransf_21"/>
    <property type="match status" value="1"/>
</dbReference>
<protein>
    <recommendedName>
        <fullName evidence="1">Methyltransferase FkbM domain-containing protein</fullName>
    </recommendedName>
</protein>
<dbReference type="NCBIfam" id="TIGR01444">
    <property type="entry name" value="fkbM_fam"/>
    <property type="match status" value="1"/>
</dbReference>
<dbReference type="OrthoDB" id="9801609at2"/>
<comment type="caution">
    <text evidence="2">The sequence shown here is derived from an EMBL/GenBank/DDBJ whole genome shotgun (WGS) entry which is preliminary data.</text>
</comment>